<sequence>MVDRQPRDSPLIPILDGNEQTMCRDRFGLYVDAELSDGAPSGDGKLQATETNASLQFGGRHL</sequence>
<evidence type="ECO:0000313" key="3">
    <source>
        <dbReference type="Proteomes" id="UP000077519"/>
    </source>
</evidence>
<feature type="region of interest" description="Disordered" evidence="1">
    <location>
        <begin position="38"/>
        <end position="62"/>
    </location>
</feature>
<accession>A0A177YDE9</accession>
<gene>
    <name evidence="2" type="ORF">A3K89_23110</name>
</gene>
<evidence type="ECO:0000256" key="1">
    <source>
        <dbReference type="SAM" id="MobiDB-lite"/>
    </source>
</evidence>
<evidence type="ECO:0000313" key="2">
    <source>
        <dbReference type="EMBL" id="OAK53564.1"/>
    </source>
</evidence>
<dbReference type="Proteomes" id="UP000077519">
    <property type="component" value="Unassembled WGS sequence"/>
</dbReference>
<comment type="caution">
    <text evidence="2">The sequence shown here is derived from an EMBL/GenBank/DDBJ whole genome shotgun (WGS) entry which is preliminary data.</text>
</comment>
<name>A0A177YDE9_9NOCA</name>
<keyword evidence="3" id="KW-1185">Reference proteome</keyword>
<organism evidence="2 3">
    <name type="scientific">Rhodococcoides kyotonense</name>
    <dbReference type="NCBI Taxonomy" id="398843"/>
    <lineage>
        <taxon>Bacteria</taxon>
        <taxon>Bacillati</taxon>
        <taxon>Actinomycetota</taxon>
        <taxon>Actinomycetes</taxon>
        <taxon>Mycobacteriales</taxon>
        <taxon>Nocardiaceae</taxon>
        <taxon>Rhodococcoides</taxon>
    </lineage>
</organism>
<proteinExistence type="predicted"/>
<reference evidence="2 3" key="1">
    <citation type="submission" date="2016-03" db="EMBL/GenBank/DDBJ databases">
        <title>Genome sequence of Rhodococcus kyotonensis KB10.</title>
        <authorList>
            <person name="Jeong H."/>
            <person name="Hong C.E."/>
            <person name="Jo S.H."/>
            <person name="Park J.M."/>
        </authorList>
    </citation>
    <scope>NUCLEOTIDE SEQUENCE [LARGE SCALE GENOMIC DNA]</scope>
    <source>
        <strain evidence="2 3">KB10</strain>
    </source>
</reference>
<protein>
    <submittedName>
        <fullName evidence="2">Uncharacterized protein</fullName>
    </submittedName>
</protein>
<dbReference type="EMBL" id="LVHI01000018">
    <property type="protein sequence ID" value="OAK53564.1"/>
    <property type="molecule type" value="Genomic_DNA"/>
</dbReference>
<dbReference type="AlphaFoldDB" id="A0A177YDE9"/>